<protein>
    <submittedName>
        <fullName evidence="9">Teicoplanin resistance protein VanZ</fullName>
    </submittedName>
    <submittedName>
        <fullName evidence="8">VanZ family protein</fullName>
    </submittedName>
</protein>
<reference evidence="8 11" key="2">
    <citation type="journal article" date="2019" name="Int. J. Syst. Evol. Microbiol.">
        <title>The Global Catalogue of Microorganisms (GCM) 10K type strain sequencing project: providing services to taxonomists for standard genome sequencing and annotation.</title>
        <authorList>
            <consortium name="The Broad Institute Genomics Platform"/>
            <consortium name="The Broad Institute Genome Sequencing Center for Infectious Disease"/>
            <person name="Wu L."/>
            <person name="Ma J."/>
        </authorList>
    </citation>
    <scope>NUCLEOTIDE SEQUENCE [LARGE SCALE GENOMIC DNA]</scope>
    <source>
        <strain evidence="8 11">JCM 10664</strain>
    </source>
</reference>
<keyword evidence="3 5" id="KW-1133">Transmembrane helix</keyword>
<feature type="transmembrane region" description="Helical" evidence="5">
    <location>
        <begin position="12"/>
        <end position="32"/>
    </location>
</feature>
<feature type="transmembrane region" description="Helical" evidence="5">
    <location>
        <begin position="44"/>
        <end position="66"/>
    </location>
</feature>
<feature type="transmembrane region" description="Helical" evidence="5">
    <location>
        <begin position="111"/>
        <end position="129"/>
    </location>
</feature>
<evidence type="ECO:0000256" key="3">
    <source>
        <dbReference type="ARBA" id="ARBA00022989"/>
    </source>
</evidence>
<dbReference type="EMBL" id="BAAAHC010000005">
    <property type="protein sequence ID" value="GAA0512592.1"/>
    <property type="molecule type" value="Genomic_DNA"/>
</dbReference>
<dbReference type="Pfam" id="PF04892">
    <property type="entry name" value="VanZ"/>
    <property type="match status" value="1"/>
</dbReference>
<evidence type="ECO:0000256" key="5">
    <source>
        <dbReference type="SAM" id="Phobius"/>
    </source>
</evidence>
<feature type="transmembrane region" description="Helical" evidence="5">
    <location>
        <begin position="291"/>
        <end position="319"/>
    </location>
</feature>
<accession>A0A917N833</accession>
<evidence type="ECO:0000259" key="7">
    <source>
        <dbReference type="Pfam" id="PF06271"/>
    </source>
</evidence>
<dbReference type="AlphaFoldDB" id="A0A917N833"/>
<name>A0A917N833_9PSEU</name>
<feature type="domain" description="VanZ-like" evidence="6">
    <location>
        <begin position="49"/>
        <end position="189"/>
    </location>
</feature>
<dbReference type="InterPro" id="IPR010432">
    <property type="entry name" value="RDD"/>
</dbReference>
<dbReference type="Pfam" id="PF06271">
    <property type="entry name" value="RDD"/>
    <property type="match status" value="1"/>
</dbReference>
<dbReference type="Proteomes" id="UP001500220">
    <property type="component" value="Unassembled WGS sequence"/>
</dbReference>
<evidence type="ECO:0000313" key="10">
    <source>
        <dbReference type="Proteomes" id="UP000597989"/>
    </source>
</evidence>
<comment type="subcellular location">
    <subcellularLocation>
        <location evidence="1">Membrane</location>
        <topology evidence="1">Multi-pass membrane protein</topology>
    </subcellularLocation>
</comment>
<feature type="transmembrane region" description="Helical" evidence="5">
    <location>
        <begin position="136"/>
        <end position="163"/>
    </location>
</feature>
<keyword evidence="2 5" id="KW-0812">Transmembrane</keyword>
<evidence type="ECO:0000313" key="11">
    <source>
        <dbReference type="Proteomes" id="UP001500220"/>
    </source>
</evidence>
<dbReference type="EMBL" id="BMMT01000001">
    <property type="protein sequence ID" value="GGI69399.1"/>
    <property type="molecule type" value="Genomic_DNA"/>
</dbReference>
<reference evidence="8" key="4">
    <citation type="submission" date="2023-12" db="EMBL/GenBank/DDBJ databases">
        <authorList>
            <person name="Sun Q."/>
            <person name="Inoue M."/>
        </authorList>
    </citation>
    <scope>NUCLEOTIDE SEQUENCE</scope>
    <source>
        <strain evidence="8">JCM 10664</strain>
    </source>
</reference>
<dbReference type="InterPro" id="IPR006976">
    <property type="entry name" value="VanZ-like"/>
</dbReference>
<dbReference type="PANTHER" id="PTHR36834">
    <property type="entry name" value="MEMBRANE PROTEIN-RELATED"/>
    <property type="match status" value="1"/>
</dbReference>
<evidence type="ECO:0000256" key="1">
    <source>
        <dbReference type="ARBA" id="ARBA00004141"/>
    </source>
</evidence>
<evidence type="ECO:0000256" key="4">
    <source>
        <dbReference type="ARBA" id="ARBA00023136"/>
    </source>
</evidence>
<reference evidence="9 10" key="1">
    <citation type="journal article" date="2014" name="Int. J. Syst. Evol. Microbiol.">
        <title>Complete genome sequence of Corynebacterium casei LMG S-19264T (=DSM 44701T), isolated from a smear-ripened cheese.</title>
        <authorList>
            <consortium name="US DOE Joint Genome Institute (JGI-PGF)"/>
            <person name="Walter F."/>
            <person name="Albersmeier A."/>
            <person name="Kalinowski J."/>
            <person name="Ruckert C."/>
        </authorList>
    </citation>
    <scope>NUCLEOTIDE SEQUENCE [LARGE SCALE GENOMIC DNA]</scope>
    <source>
        <strain evidence="9 10">CGMCC 4.7206</strain>
    </source>
</reference>
<organism evidence="9 10">
    <name type="scientific">Saccharopolyspora thermophila</name>
    <dbReference type="NCBI Taxonomy" id="89367"/>
    <lineage>
        <taxon>Bacteria</taxon>
        <taxon>Bacillati</taxon>
        <taxon>Actinomycetota</taxon>
        <taxon>Actinomycetes</taxon>
        <taxon>Pseudonocardiales</taxon>
        <taxon>Pseudonocardiaceae</taxon>
        <taxon>Saccharopolyspora</taxon>
    </lineage>
</organism>
<evidence type="ECO:0000313" key="8">
    <source>
        <dbReference type="EMBL" id="GAA0512592.1"/>
    </source>
</evidence>
<feature type="transmembrane region" description="Helical" evidence="5">
    <location>
        <begin position="218"/>
        <end position="243"/>
    </location>
</feature>
<dbReference type="PANTHER" id="PTHR36834:SF1">
    <property type="entry name" value="INTEGRAL MEMBRANE PROTEIN"/>
    <property type="match status" value="1"/>
</dbReference>
<feature type="transmembrane region" description="Helical" evidence="5">
    <location>
        <begin position="348"/>
        <end position="371"/>
    </location>
</feature>
<keyword evidence="11" id="KW-1185">Reference proteome</keyword>
<proteinExistence type="predicted"/>
<evidence type="ECO:0000259" key="6">
    <source>
        <dbReference type="Pfam" id="PF04892"/>
    </source>
</evidence>
<evidence type="ECO:0000256" key="2">
    <source>
        <dbReference type="ARBA" id="ARBA00022692"/>
    </source>
</evidence>
<feature type="transmembrane region" description="Helical" evidence="5">
    <location>
        <begin position="175"/>
        <end position="197"/>
    </location>
</feature>
<gene>
    <name evidence="8" type="ORF">GCM10009545_13280</name>
    <name evidence="9" type="ORF">GCM10011581_02990</name>
</gene>
<dbReference type="Proteomes" id="UP000597989">
    <property type="component" value="Unassembled WGS sequence"/>
</dbReference>
<feature type="domain" description="RDD" evidence="7">
    <location>
        <begin position="213"/>
        <end position="332"/>
    </location>
</feature>
<evidence type="ECO:0000313" key="9">
    <source>
        <dbReference type="EMBL" id="GGI69399.1"/>
    </source>
</evidence>
<dbReference type="InterPro" id="IPR053150">
    <property type="entry name" value="Teicoplanin_resist-assoc"/>
</dbReference>
<feature type="transmembrane region" description="Helical" evidence="5">
    <location>
        <begin position="249"/>
        <end position="270"/>
    </location>
</feature>
<dbReference type="GO" id="GO:0016020">
    <property type="term" value="C:membrane"/>
    <property type="evidence" value="ECO:0007669"/>
    <property type="project" value="UniProtKB-SubCell"/>
</dbReference>
<reference evidence="9" key="3">
    <citation type="submission" date="2020-09" db="EMBL/GenBank/DDBJ databases">
        <authorList>
            <person name="Sun Q."/>
            <person name="Zhou Y."/>
        </authorList>
    </citation>
    <scope>NUCLEOTIDE SEQUENCE</scope>
    <source>
        <strain evidence="9">CGMCC 4.7206</strain>
    </source>
</reference>
<keyword evidence="4 5" id="KW-0472">Membrane</keyword>
<comment type="caution">
    <text evidence="9">The sequence shown here is derived from an EMBL/GenBank/DDBJ whole genome shotgun (WGS) entry which is preliminary data.</text>
</comment>
<sequence>MASFYLLPVKTAALVFPLLALVLFLPAAIATYRRHGVMSSWRTLSFYSFLFYALTAFCMTLIPLPAPSVDVCAEYPEKSHPQLVPGNTFADIWKEADGRVSLGALVIHNPAVLETLLNVLLLVPLGMYLRYHFRRSFLVASVIGLGVSLFFEFTQLTGVWGMYPCPYRLFDVDDLIVNTGGAMLGWAVAGPLTRFLPTLESLDDEALARRPVPLGRRLLALVVDLCVLPFVAVFCTLMCVVLFDDWLLGLLAAVLVYFVVLPWAFGGTPGKKLLLLKLVGPGGARPALWRLLLRTVLLAVPMFPVALVPALILGAAIIMPGMSISGVEDMLIHPEDLLSELIDLLPEVLIGLALVTVGAVLLIAFCVALWLHPNHHGAHELLSGVHNHALPHKRARAPKPEATPASSGS</sequence>